<evidence type="ECO:0000313" key="2">
    <source>
        <dbReference type="Proteomes" id="UP000289555"/>
    </source>
</evidence>
<dbReference type="EMBL" id="AP019416">
    <property type="protein sequence ID" value="BBI53651.1"/>
    <property type="molecule type" value="Genomic_DNA"/>
</dbReference>
<name>A0ABM7GRE8_9GAMM</name>
<evidence type="ECO:0008006" key="3">
    <source>
        <dbReference type="Google" id="ProtNLM"/>
    </source>
</evidence>
<protein>
    <recommendedName>
        <fullName evidence="3">Response regulatory domain-containing protein</fullName>
    </recommendedName>
</protein>
<dbReference type="Proteomes" id="UP000289555">
    <property type="component" value="Chromosome"/>
</dbReference>
<organism evidence="1 2">
    <name type="scientific">Vreelandella olivaria</name>
    <dbReference type="NCBI Taxonomy" id="390919"/>
    <lineage>
        <taxon>Bacteria</taxon>
        <taxon>Pseudomonadati</taxon>
        <taxon>Pseudomonadota</taxon>
        <taxon>Gammaproteobacteria</taxon>
        <taxon>Oceanospirillales</taxon>
        <taxon>Halomonadaceae</taxon>
        <taxon>Vreelandella</taxon>
    </lineage>
</organism>
<proteinExistence type="predicted"/>
<gene>
    <name evidence="1" type="ORF">HORIV_60720</name>
</gene>
<sequence length="51" mass="5808">MSVIRVVIADDSQVARDVLRDILSRDDDIEIVGKPLMAAKRWSWPSALRRS</sequence>
<accession>A0ABM7GRE8</accession>
<reference evidence="2" key="1">
    <citation type="journal article" date="2019" name="Microbiol. Resour. Announc.">
        <title>Complete Genome Sequence of Halomonas olivaria, a Moderately Halophilic Bacterium Isolated from Olive Processing Effluents, Obtained by Nanopore Sequencing.</title>
        <authorList>
            <person name="Nagata S."/>
            <person name="Ii K.M."/>
            <person name="Tsukimi T."/>
            <person name="Miura M.C."/>
            <person name="Galipon J."/>
            <person name="Arakawa K."/>
        </authorList>
    </citation>
    <scope>NUCLEOTIDE SEQUENCE [LARGE SCALE GENOMIC DNA]</scope>
    <source>
        <strain evidence="2">TYRC17</strain>
    </source>
</reference>
<keyword evidence="2" id="KW-1185">Reference proteome</keyword>
<evidence type="ECO:0000313" key="1">
    <source>
        <dbReference type="EMBL" id="BBI53651.1"/>
    </source>
</evidence>